<evidence type="ECO:0000256" key="13">
    <source>
        <dbReference type="ARBA" id="ARBA00022741"/>
    </source>
</evidence>
<name>A0ABD3JAA5_EUCGL</name>
<dbReference type="AlphaFoldDB" id="A0ABD3JAA5"/>
<dbReference type="FunFam" id="3.30.200.20:FF:000309">
    <property type="entry name" value="Leucine-rich repeat receptor protein kinase MSP1"/>
    <property type="match status" value="1"/>
</dbReference>
<keyword evidence="18" id="KW-0675">Receptor</keyword>
<evidence type="ECO:0000256" key="21">
    <source>
        <dbReference type="ARBA" id="ARBA00048679"/>
    </source>
</evidence>
<evidence type="ECO:0000256" key="23">
    <source>
        <dbReference type="SAM" id="Phobius"/>
    </source>
</evidence>
<keyword evidence="11" id="KW-0732">Signal</keyword>
<evidence type="ECO:0000256" key="15">
    <source>
        <dbReference type="ARBA" id="ARBA00022840"/>
    </source>
</evidence>
<dbReference type="PROSITE" id="PS00107">
    <property type="entry name" value="PROTEIN_KINASE_ATP"/>
    <property type="match status" value="1"/>
</dbReference>
<dbReference type="InterPro" id="IPR032675">
    <property type="entry name" value="LRR_dom_sf"/>
</dbReference>
<dbReference type="InterPro" id="IPR011009">
    <property type="entry name" value="Kinase-like_dom_sf"/>
</dbReference>
<evidence type="ECO:0000256" key="20">
    <source>
        <dbReference type="ARBA" id="ARBA00047899"/>
    </source>
</evidence>
<evidence type="ECO:0000256" key="7">
    <source>
        <dbReference type="ARBA" id="ARBA00022553"/>
    </source>
</evidence>
<evidence type="ECO:0000256" key="4">
    <source>
        <dbReference type="ARBA" id="ARBA00012513"/>
    </source>
</evidence>
<keyword evidence="26" id="KW-1185">Reference proteome</keyword>
<comment type="caution">
    <text evidence="25">The sequence shown here is derived from an EMBL/GenBank/DDBJ whole genome shotgun (WGS) entry which is preliminary data.</text>
</comment>
<keyword evidence="9" id="KW-0808">Transferase</keyword>
<proteinExistence type="inferred from homology"/>
<dbReference type="Proteomes" id="UP001634007">
    <property type="component" value="Unassembled WGS sequence"/>
</dbReference>
<dbReference type="Pfam" id="PF13855">
    <property type="entry name" value="LRR_8"/>
    <property type="match status" value="1"/>
</dbReference>
<dbReference type="InterPro" id="IPR001611">
    <property type="entry name" value="Leu-rich_rpt"/>
</dbReference>
<dbReference type="FunFam" id="3.80.10.10:FF:000453">
    <property type="entry name" value="Leucine-rich receptor-like protein kinase family protein"/>
    <property type="match status" value="1"/>
</dbReference>
<evidence type="ECO:0000256" key="3">
    <source>
        <dbReference type="ARBA" id="ARBA00009592"/>
    </source>
</evidence>
<comment type="similarity">
    <text evidence="3">Belongs to the RLP family.</text>
</comment>
<evidence type="ECO:0000256" key="11">
    <source>
        <dbReference type="ARBA" id="ARBA00022729"/>
    </source>
</evidence>
<gene>
    <name evidence="25" type="ORF">ACJRO7_035447</name>
</gene>
<sequence length="947" mass="106406">MKIFYMIHLNLVSKPVGLHVHRLVIAAPWIVIVLALFHNFPILATKTEADALLHSGWWSHRITSNTSLSYCMWPGISCDDSGSVVRINLPQQDNSFINLSNMNYSLLLNVTTLWLPHNQLFGIIPLQLCALPKLRHLNLSHNYLTGELPLCLQNLIMLEVIDIHNNQIDSPIPSELGNLKRLIHLDLSSNRLHGTIPPTLANLRNLTHLYLQGNIFNGSIPSEIGNLTSLAYLRMEGNEFNGYIPSKIGNLKSLIELRLRSNSFTCPIPPSLANLKSLIVLDLHDNHFNCAIPLDIGHLKSLTLLDLSSNFFTCPIPPSLANLKSLIVLDLHDNHFNCAIPLDIGDLKSLTLLNLSSNYFTCPIPQSLAHLTNLTFLDLHENRLDCVIPLDIGDLKSLTLLDLSSNNFTCPIPPSLAHLTSLMILDLHENRFDCAIPLDIGDLKSLTLLDLSSNYFSCYILSSLAHLTSLTVLDLHENKFDCTIPLEIKYLKSLTHLDLSFNYFFGKIPHEFESLVMLSFLNLRNNSLHGSIPNFKKLLNLSYIDLSNNHLTGKIPDTLANVNYGAFKGNEGLGKIDGSKTMSRVALMIVLIPLMAIPFVSFLVLGSCFIFPHTTKSIELETVNKNGDFLSIWNYDGRIAYEDIINATEDFDIKYCIGTGGYGSVYRAQLPNEKIVALKKLHRLEAEDPSFDKSFQNEVKHLTEVRHRSIIKLHGFCLHKRCMFLVYEYMERGSLFCALRDDVEAVELIWSKRINIVRDMAYALSYLHHDCARPIVHRDISSNNILLNNKMQAFLSDFGTARLLEPNFSSNLTANIVGTHGYIAPELAYTLVISEKCDVYSFGVVAMETIMGEHPSKIILILSTLFKEDIMLHQILDPRLSIPKENSVARSIILIVFLALACLNNDPKSRPTMKQVSEAFLAPKPELSRPFNSISLAQLQENSQGVW</sequence>
<evidence type="ECO:0000256" key="17">
    <source>
        <dbReference type="ARBA" id="ARBA00023136"/>
    </source>
</evidence>
<evidence type="ECO:0000313" key="26">
    <source>
        <dbReference type="Proteomes" id="UP001634007"/>
    </source>
</evidence>
<dbReference type="GO" id="GO:0006952">
    <property type="term" value="P:defense response"/>
    <property type="evidence" value="ECO:0007669"/>
    <property type="project" value="UniProtKB-ARBA"/>
</dbReference>
<keyword evidence="10 23" id="KW-0812">Transmembrane</keyword>
<dbReference type="Pfam" id="PF00560">
    <property type="entry name" value="LRR_1"/>
    <property type="match status" value="7"/>
</dbReference>
<dbReference type="EC" id="2.7.11.1" evidence="4"/>
<dbReference type="SUPFAM" id="SSF56112">
    <property type="entry name" value="Protein kinase-like (PK-like)"/>
    <property type="match status" value="1"/>
</dbReference>
<evidence type="ECO:0000256" key="19">
    <source>
        <dbReference type="ARBA" id="ARBA00023180"/>
    </source>
</evidence>
<dbReference type="SMART" id="SM00369">
    <property type="entry name" value="LRR_TYP"/>
    <property type="match status" value="11"/>
</dbReference>
<evidence type="ECO:0000256" key="9">
    <source>
        <dbReference type="ARBA" id="ARBA00022679"/>
    </source>
</evidence>
<dbReference type="SMART" id="SM00365">
    <property type="entry name" value="LRR_SD22"/>
    <property type="match status" value="4"/>
</dbReference>
<dbReference type="FunFam" id="3.80.10.10:FF:000299">
    <property type="entry name" value="Piriformospora indica-insensitive protein 2"/>
    <property type="match status" value="1"/>
</dbReference>
<dbReference type="GO" id="GO:0004674">
    <property type="term" value="F:protein serine/threonine kinase activity"/>
    <property type="evidence" value="ECO:0007669"/>
    <property type="project" value="UniProtKB-KW"/>
</dbReference>
<feature type="transmembrane region" description="Helical" evidence="23">
    <location>
        <begin position="20"/>
        <end position="37"/>
    </location>
</feature>
<evidence type="ECO:0000256" key="10">
    <source>
        <dbReference type="ARBA" id="ARBA00022692"/>
    </source>
</evidence>
<evidence type="ECO:0000256" key="2">
    <source>
        <dbReference type="ARBA" id="ARBA00004479"/>
    </source>
</evidence>
<comment type="subcellular location">
    <subcellularLocation>
        <location evidence="1">Cell membrane</location>
    </subcellularLocation>
    <subcellularLocation>
        <location evidence="2">Membrane</location>
        <topology evidence="2">Single-pass type I membrane protein</topology>
    </subcellularLocation>
</comment>
<evidence type="ECO:0000256" key="18">
    <source>
        <dbReference type="ARBA" id="ARBA00023170"/>
    </source>
</evidence>
<feature type="binding site" evidence="22">
    <location>
        <position position="679"/>
    </location>
    <ligand>
        <name>ATP</name>
        <dbReference type="ChEBI" id="CHEBI:30616"/>
    </ligand>
</feature>
<keyword evidence="6" id="KW-0723">Serine/threonine-protein kinase</keyword>
<reference evidence="25 26" key="1">
    <citation type="submission" date="2024-11" db="EMBL/GenBank/DDBJ databases">
        <title>Chromosome-level genome assembly of Eucalyptus globulus Labill. provides insights into its genome evolution.</title>
        <authorList>
            <person name="Li X."/>
        </authorList>
    </citation>
    <scope>NUCLEOTIDE SEQUENCE [LARGE SCALE GENOMIC DNA]</scope>
    <source>
        <strain evidence="25">CL2024</strain>
        <tissue evidence="25">Fresh tender leaves</tissue>
    </source>
</reference>
<dbReference type="FunFam" id="3.80.10.10:FF:000041">
    <property type="entry name" value="LRR receptor-like serine/threonine-protein kinase ERECTA"/>
    <property type="match status" value="2"/>
</dbReference>
<dbReference type="InterPro" id="IPR000719">
    <property type="entry name" value="Prot_kinase_dom"/>
</dbReference>
<keyword evidence="7" id="KW-0597">Phosphoprotein</keyword>
<accession>A0ABD3JAA5</accession>
<feature type="domain" description="Protein kinase" evidence="24">
    <location>
        <begin position="651"/>
        <end position="921"/>
    </location>
</feature>
<keyword evidence="16 23" id="KW-1133">Transmembrane helix</keyword>
<evidence type="ECO:0000256" key="16">
    <source>
        <dbReference type="ARBA" id="ARBA00022989"/>
    </source>
</evidence>
<keyword evidence="14" id="KW-0418">Kinase</keyword>
<dbReference type="InterPro" id="IPR008266">
    <property type="entry name" value="Tyr_kinase_AS"/>
</dbReference>
<organism evidence="25 26">
    <name type="scientific">Eucalyptus globulus</name>
    <name type="common">Tasmanian blue gum</name>
    <dbReference type="NCBI Taxonomy" id="34317"/>
    <lineage>
        <taxon>Eukaryota</taxon>
        <taxon>Viridiplantae</taxon>
        <taxon>Streptophyta</taxon>
        <taxon>Embryophyta</taxon>
        <taxon>Tracheophyta</taxon>
        <taxon>Spermatophyta</taxon>
        <taxon>Magnoliopsida</taxon>
        <taxon>eudicotyledons</taxon>
        <taxon>Gunneridae</taxon>
        <taxon>Pentapetalae</taxon>
        <taxon>rosids</taxon>
        <taxon>malvids</taxon>
        <taxon>Myrtales</taxon>
        <taxon>Myrtaceae</taxon>
        <taxon>Myrtoideae</taxon>
        <taxon>Eucalypteae</taxon>
        <taxon>Eucalyptus</taxon>
    </lineage>
</organism>
<dbReference type="FunFam" id="3.80.10.10:FF:000400">
    <property type="entry name" value="Nuclear pore complex protein NUP107"/>
    <property type="match status" value="1"/>
</dbReference>
<keyword evidence="8" id="KW-0433">Leucine-rich repeat</keyword>
<evidence type="ECO:0000256" key="1">
    <source>
        <dbReference type="ARBA" id="ARBA00004236"/>
    </source>
</evidence>
<keyword evidence="15 22" id="KW-0067">ATP-binding</keyword>
<dbReference type="SUPFAM" id="SSF52058">
    <property type="entry name" value="L domain-like"/>
    <property type="match status" value="1"/>
</dbReference>
<keyword evidence="17 23" id="KW-0472">Membrane</keyword>
<evidence type="ECO:0000256" key="14">
    <source>
        <dbReference type="ARBA" id="ARBA00022777"/>
    </source>
</evidence>
<dbReference type="Pfam" id="PF00069">
    <property type="entry name" value="Pkinase"/>
    <property type="match status" value="1"/>
</dbReference>
<dbReference type="GO" id="GO:0009791">
    <property type="term" value="P:post-embryonic development"/>
    <property type="evidence" value="ECO:0007669"/>
    <property type="project" value="UniProtKB-ARBA"/>
</dbReference>
<keyword evidence="5" id="KW-1003">Cell membrane</keyword>
<evidence type="ECO:0000313" key="25">
    <source>
        <dbReference type="EMBL" id="KAL3723264.1"/>
    </source>
</evidence>
<dbReference type="PANTHER" id="PTHR48053">
    <property type="entry name" value="LEUCINE RICH REPEAT FAMILY PROTEIN, EXPRESSED"/>
    <property type="match status" value="1"/>
</dbReference>
<evidence type="ECO:0000259" key="24">
    <source>
        <dbReference type="PROSITE" id="PS50011"/>
    </source>
</evidence>
<dbReference type="PANTHER" id="PTHR48053:SF126">
    <property type="entry name" value="MDIS1-INTERACTING RECEPTOR LIKE KINASE 2-LIKE ISOFORM X1"/>
    <property type="match status" value="1"/>
</dbReference>
<dbReference type="Gene3D" id="3.30.200.20">
    <property type="entry name" value="Phosphorylase Kinase, domain 1"/>
    <property type="match status" value="1"/>
</dbReference>
<dbReference type="Gene3D" id="1.10.510.10">
    <property type="entry name" value="Transferase(Phosphotransferase) domain 1"/>
    <property type="match status" value="1"/>
</dbReference>
<protein>
    <recommendedName>
        <fullName evidence="4">non-specific serine/threonine protein kinase</fullName>
        <ecNumber evidence="4">2.7.11.1</ecNumber>
    </recommendedName>
</protein>
<feature type="transmembrane region" description="Helical" evidence="23">
    <location>
        <begin position="585"/>
        <end position="612"/>
    </location>
</feature>
<dbReference type="SUPFAM" id="SSF52047">
    <property type="entry name" value="RNI-like"/>
    <property type="match status" value="1"/>
</dbReference>
<dbReference type="PROSITE" id="PS50011">
    <property type="entry name" value="PROTEIN_KINASE_DOM"/>
    <property type="match status" value="1"/>
</dbReference>
<evidence type="ECO:0000256" key="6">
    <source>
        <dbReference type="ARBA" id="ARBA00022527"/>
    </source>
</evidence>
<dbReference type="GO" id="GO:0051707">
    <property type="term" value="P:response to other organism"/>
    <property type="evidence" value="ECO:0007669"/>
    <property type="project" value="UniProtKB-ARBA"/>
</dbReference>
<evidence type="ECO:0000256" key="5">
    <source>
        <dbReference type="ARBA" id="ARBA00022475"/>
    </source>
</evidence>
<dbReference type="PROSITE" id="PS00109">
    <property type="entry name" value="PROTEIN_KINASE_TYR"/>
    <property type="match status" value="1"/>
</dbReference>
<evidence type="ECO:0000256" key="8">
    <source>
        <dbReference type="ARBA" id="ARBA00022614"/>
    </source>
</evidence>
<dbReference type="InterPro" id="IPR003591">
    <property type="entry name" value="Leu-rich_rpt_typical-subtyp"/>
</dbReference>
<comment type="catalytic activity">
    <reaction evidence="21">
        <text>L-seryl-[protein] + ATP = O-phospho-L-seryl-[protein] + ADP + H(+)</text>
        <dbReference type="Rhea" id="RHEA:17989"/>
        <dbReference type="Rhea" id="RHEA-COMP:9863"/>
        <dbReference type="Rhea" id="RHEA-COMP:11604"/>
        <dbReference type="ChEBI" id="CHEBI:15378"/>
        <dbReference type="ChEBI" id="CHEBI:29999"/>
        <dbReference type="ChEBI" id="CHEBI:30616"/>
        <dbReference type="ChEBI" id="CHEBI:83421"/>
        <dbReference type="ChEBI" id="CHEBI:456216"/>
        <dbReference type="EC" id="2.7.11.1"/>
    </reaction>
</comment>
<comment type="catalytic activity">
    <reaction evidence="20">
        <text>L-threonyl-[protein] + ATP = O-phospho-L-threonyl-[protein] + ADP + H(+)</text>
        <dbReference type="Rhea" id="RHEA:46608"/>
        <dbReference type="Rhea" id="RHEA-COMP:11060"/>
        <dbReference type="Rhea" id="RHEA-COMP:11605"/>
        <dbReference type="ChEBI" id="CHEBI:15378"/>
        <dbReference type="ChEBI" id="CHEBI:30013"/>
        <dbReference type="ChEBI" id="CHEBI:30616"/>
        <dbReference type="ChEBI" id="CHEBI:61977"/>
        <dbReference type="ChEBI" id="CHEBI:456216"/>
        <dbReference type="EC" id="2.7.11.1"/>
    </reaction>
</comment>
<evidence type="ECO:0000256" key="12">
    <source>
        <dbReference type="ARBA" id="ARBA00022737"/>
    </source>
</evidence>
<evidence type="ECO:0000256" key="22">
    <source>
        <dbReference type="PROSITE-ProRule" id="PRU10141"/>
    </source>
</evidence>
<keyword evidence="19" id="KW-0325">Glycoprotein</keyword>
<dbReference type="Gene3D" id="3.80.10.10">
    <property type="entry name" value="Ribonuclease Inhibitor"/>
    <property type="match status" value="5"/>
</dbReference>
<dbReference type="EMBL" id="JBJKBG010000009">
    <property type="protein sequence ID" value="KAL3723264.1"/>
    <property type="molecule type" value="Genomic_DNA"/>
</dbReference>
<keyword evidence="13 22" id="KW-0547">Nucleotide-binding</keyword>
<dbReference type="GO" id="GO:0005886">
    <property type="term" value="C:plasma membrane"/>
    <property type="evidence" value="ECO:0007669"/>
    <property type="project" value="UniProtKB-SubCell"/>
</dbReference>
<dbReference type="InterPro" id="IPR051716">
    <property type="entry name" value="Plant_RL_S/T_kinase"/>
</dbReference>
<dbReference type="InterPro" id="IPR017441">
    <property type="entry name" value="Protein_kinase_ATP_BS"/>
</dbReference>
<keyword evidence="12" id="KW-0677">Repeat</keyword>
<dbReference type="GO" id="GO:0005524">
    <property type="term" value="F:ATP binding"/>
    <property type="evidence" value="ECO:0007669"/>
    <property type="project" value="UniProtKB-UniRule"/>
</dbReference>